<feature type="domain" description="AMP-binding enzyme C-terminal" evidence="6">
    <location>
        <begin position="396"/>
        <end position="482"/>
    </location>
</feature>
<accession>A0ABR0V2E4</accession>
<dbReference type="EMBL" id="JABTTQ020001780">
    <property type="protein sequence ID" value="KAK6128277.1"/>
    <property type="molecule type" value="Genomic_DNA"/>
</dbReference>
<feature type="domain" description="AMP-dependent synthetase/ligase" evidence="5">
    <location>
        <begin position="53"/>
        <end position="279"/>
    </location>
</feature>
<dbReference type="PANTHER" id="PTHR24096">
    <property type="entry name" value="LONG-CHAIN-FATTY-ACID--COA LIGASE"/>
    <property type="match status" value="1"/>
</dbReference>
<dbReference type="Pfam" id="PF00501">
    <property type="entry name" value="AMP-binding"/>
    <property type="match status" value="1"/>
</dbReference>
<dbReference type="InterPro" id="IPR042099">
    <property type="entry name" value="ANL_N_sf"/>
</dbReference>
<reference evidence="7 8" key="1">
    <citation type="journal article" date="2021" name="Comput. Struct. Biotechnol. J.">
        <title>De novo genome assembly of the potent medicinal plant Rehmannia glutinosa using nanopore technology.</title>
        <authorList>
            <person name="Ma L."/>
            <person name="Dong C."/>
            <person name="Song C."/>
            <person name="Wang X."/>
            <person name="Zheng X."/>
            <person name="Niu Y."/>
            <person name="Chen S."/>
            <person name="Feng W."/>
        </authorList>
    </citation>
    <scope>NUCLEOTIDE SEQUENCE [LARGE SCALE GENOMIC DNA]</scope>
    <source>
        <strain evidence="7">DH-2019</strain>
    </source>
</reference>
<dbReference type="InterPro" id="IPR000873">
    <property type="entry name" value="AMP-dep_synth/lig_dom"/>
</dbReference>
<dbReference type="PROSITE" id="PS00455">
    <property type="entry name" value="AMP_BINDING"/>
    <property type="match status" value="1"/>
</dbReference>
<evidence type="ECO:0008006" key="9">
    <source>
        <dbReference type="Google" id="ProtNLM"/>
    </source>
</evidence>
<comment type="pathway">
    <text evidence="1">Phytoalexin biosynthesis; 3,4',5-trihydroxystilbene biosynthesis; 3,4',5-trihydroxystilbene from trans-4-coumarate: step 1/2.</text>
</comment>
<gene>
    <name evidence="7" type="ORF">DH2020_037975</name>
</gene>
<dbReference type="PANTHER" id="PTHR24096:SF160">
    <property type="entry name" value="4-COUMARATE--COA LIGASE-LIKE 9"/>
    <property type="match status" value="1"/>
</dbReference>
<dbReference type="Gene3D" id="3.40.50.980">
    <property type="match status" value="2"/>
</dbReference>
<evidence type="ECO:0000256" key="1">
    <source>
        <dbReference type="ARBA" id="ARBA00004930"/>
    </source>
</evidence>
<dbReference type="InterPro" id="IPR025110">
    <property type="entry name" value="AMP-bd_C"/>
</dbReference>
<dbReference type="SUPFAM" id="SSF56801">
    <property type="entry name" value="Acetyl-CoA synthetase-like"/>
    <property type="match status" value="1"/>
</dbReference>
<evidence type="ECO:0000256" key="3">
    <source>
        <dbReference type="ARBA" id="ARBA00022598"/>
    </source>
</evidence>
<evidence type="ECO:0000313" key="8">
    <source>
        <dbReference type="Proteomes" id="UP001318860"/>
    </source>
</evidence>
<keyword evidence="4" id="KW-0587">Phenylpropanoid metabolism</keyword>
<evidence type="ECO:0000259" key="6">
    <source>
        <dbReference type="Pfam" id="PF13193"/>
    </source>
</evidence>
<protein>
    <recommendedName>
        <fullName evidence="9">4-coumarate--CoA ligase</fullName>
    </recommendedName>
</protein>
<proteinExistence type="inferred from homology"/>
<dbReference type="Pfam" id="PF13193">
    <property type="entry name" value="AMP-binding_C"/>
    <property type="match status" value="1"/>
</dbReference>
<dbReference type="Gene3D" id="3.30.300.30">
    <property type="match status" value="1"/>
</dbReference>
<keyword evidence="3" id="KW-0436">Ligase</keyword>
<dbReference type="Proteomes" id="UP001318860">
    <property type="component" value="Unassembled WGS sequence"/>
</dbReference>
<dbReference type="InterPro" id="IPR020845">
    <property type="entry name" value="AMP-binding_CS"/>
</dbReference>
<keyword evidence="8" id="KW-1185">Reference proteome</keyword>
<comment type="similarity">
    <text evidence="2">Belongs to the ATP-dependent AMP-binding enzyme family.</text>
</comment>
<evidence type="ECO:0000256" key="4">
    <source>
        <dbReference type="ARBA" id="ARBA00023051"/>
    </source>
</evidence>
<evidence type="ECO:0000313" key="7">
    <source>
        <dbReference type="EMBL" id="KAK6128277.1"/>
    </source>
</evidence>
<organism evidence="7 8">
    <name type="scientific">Rehmannia glutinosa</name>
    <name type="common">Chinese foxglove</name>
    <dbReference type="NCBI Taxonomy" id="99300"/>
    <lineage>
        <taxon>Eukaryota</taxon>
        <taxon>Viridiplantae</taxon>
        <taxon>Streptophyta</taxon>
        <taxon>Embryophyta</taxon>
        <taxon>Tracheophyta</taxon>
        <taxon>Spermatophyta</taxon>
        <taxon>Magnoliopsida</taxon>
        <taxon>eudicotyledons</taxon>
        <taxon>Gunneridae</taxon>
        <taxon>Pentapetalae</taxon>
        <taxon>asterids</taxon>
        <taxon>lamiids</taxon>
        <taxon>Lamiales</taxon>
        <taxon>Orobanchaceae</taxon>
        <taxon>Rehmannieae</taxon>
        <taxon>Rehmannia</taxon>
    </lineage>
</organism>
<dbReference type="Gene3D" id="3.40.50.12780">
    <property type="entry name" value="N-terminal domain of ligase-like"/>
    <property type="match status" value="1"/>
</dbReference>
<dbReference type="InterPro" id="IPR045851">
    <property type="entry name" value="AMP-bd_C_sf"/>
</dbReference>
<evidence type="ECO:0000259" key="5">
    <source>
        <dbReference type="Pfam" id="PF00501"/>
    </source>
</evidence>
<sequence>MDKPDPSSIDPKTGFCLKTKIFYSLRPAVPLPPENTPLSAAAFALSLQSTISSPEATALVNSVTSHRISYSQFHLYVKALAFSLRTEVGLSRNDVAFVLSPNSTRVPILYFALLSIGVAVSAANPISTKSEISRQVKISKPVVAFATSATAAKLSEHELKTILIDSAEFEDMMTRRIASELGEVEVRQNDVAAILFSSGTTGQVKGVAITHRNFIAITANYYSQRQERSSPTVGLYTVPYFHVFGFHYCLKSVALGDAVVVMEERFELGKMLRAVEELKGYGMTETSGVAFRPMGDDEYVRWGSVGKLLGTNEAKIVVPDTGIALPPRKAGELWIKGPTVMKGYVGDPKMNSRILRVDGWLRTGDICYIDDEGFLFVVDRVKELIKYKGYQVSPAELEQLLLSHPDIVDAAVIPFTFIPKMYYYSYPDEEAGQVPLAFVVRCPKSELDEGQVVEFIGKQVAPYKKVRRVAFISSIPKSAAGKILRKELLKISLSQSKL</sequence>
<comment type="caution">
    <text evidence="7">The sequence shown here is derived from an EMBL/GenBank/DDBJ whole genome shotgun (WGS) entry which is preliminary data.</text>
</comment>
<evidence type="ECO:0000256" key="2">
    <source>
        <dbReference type="ARBA" id="ARBA00006432"/>
    </source>
</evidence>
<name>A0ABR0V2E4_REHGL</name>